<dbReference type="PANTHER" id="PTHR43045:SF1">
    <property type="entry name" value="SHIKIMATE TRANSPORTER"/>
    <property type="match status" value="1"/>
</dbReference>
<evidence type="ECO:0000313" key="9">
    <source>
        <dbReference type="EMBL" id="UNK46086.1"/>
    </source>
</evidence>
<dbReference type="SUPFAM" id="SSF103473">
    <property type="entry name" value="MFS general substrate transporter"/>
    <property type="match status" value="1"/>
</dbReference>
<keyword evidence="6 7" id="KW-0472">Membrane</keyword>
<dbReference type="Pfam" id="PF07690">
    <property type="entry name" value="MFS_1"/>
    <property type="match status" value="1"/>
</dbReference>
<accession>A0ABY3W7W5</accession>
<feature type="transmembrane region" description="Helical" evidence="7">
    <location>
        <begin position="60"/>
        <end position="83"/>
    </location>
</feature>
<dbReference type="Gene3D" id="1.20.1250.20">
    <property type="entry name" value="MFS general substrate transporter like domains"/>
    <property type="match status" value="2"/>
</dbReference>
<feature type="transmembrane region" description="Helical" evidence="7">
    <location>
        <begin position="95"/>
        <end position="114"/>
    </location>
</feature>
<keyword evidence="10" id="KW-1185">Reference proteome</keyword>
<protein>
    <submittedName>
        <fullName evidence="9">MFS transporter</fullName>
    </submittedName>
</protein>
<keyword evidence="2" id="KW-0813">Transport</keyword>
<evidence type="ECO:0000256" key="1">
    <source>
        <dbReference type="ARBA" id="ARBA00004651"/>
    </source>
</evidence>
<organism evidence="9 10">
    <name type="scientific">Arthrobacter sulfonylureivorans</name>
    <dbReference type="NCBI Taxonomy" id="2486855"/>
    <lineage>
        <taxon>Bacteria</taxon>
        <taxon>Bacillati</taxon>
        <taxon>Actinomycetota</taxon>
        <taxon>Actinomycetes</taxon>
        <taxon>Micrococcales</taxon>
        <taxon>Micrococcaceae</taxon>
        <taxon>Arthrobacter</taxon>
    </lineage>
</organism>
<dbReference type="RefSeq" id="WP_241914184.1">
    <property type="nucleotide sequence ID" value="NZ_CP093326.1"/>
</dbReference>
<evidence type="ECO:0000256" key="5">
    <source>
        <dbReference type="ARBA" id="ARBA00022989"/>
    </source>
</evidence>
<feature type="transmembrane region" description="Helical" evidence="7">
    <location>
        <begin position="197"/>
        <end position="214"/>
    </location>
</feature>
<evidence type="ECO:0000256" key="4">
    <source>
        <dbReference type="ARBA" id="ARBA00022692"/>
    </source>
</evidence>
<dbReference type="InterPro" id="IPR036259">
    <property type="entry name" value="MFS_trans_sf"/>
</dbReference>
<evidence type="ECO:0000313" key="10">
    <source>
        <dbReference type="Proteomes" id="UP000829069"/>
    </source>
</evidence>
<dbReference type="PANTHER" id="PTHR43045">
    <property type="entry name" value="SHIKIMATE TRANSPORTER"/>
    <property type="match status" value="1"/>
</dbReference>
<feature type="transmembrane region" description="Helical" evidence="7">
    <location>
        <begin position="120"/>
        <end position="138"/>
    </location>
</feature>
<feature type="transmembrane region" description="Helical" evidence="7">
    <location>
        <begin position="247"/>
        <end position="272"/>
    </location>
</feature>
<feature type="transmembrane region" description="Helical" evidence="7">
    <location>
        <begin position="348"/>
        <end position="374"/>
    </location>
</feature>
<evidence type="ECO:0000256" key="3">
    <source>
        <dbReference type="ARBA" id="ARBA00022475"/>
    </source>
</evidence>
<feature type="domain" description="Major facilitator superfamily (MFS) profile" evidence="8">
    <location>
        <begin position="22"/>
        <end position="439"/>
    </location>
</feature>
<reference evidence="9 10" key="1">
    <citation type="submission" date="2022-03" db="EMBL/GenBank/DDBJ databases">
        <title>Isotopic signatures of nitrous oxide derived from detoxification processes.</title>
        <authorList>
            <person name="Behrendt U."/>
            <person name="Buchen C."/>
            <person name="Well R."/>
            <person name="Ulrich A."/>
            <person name="Rohe L."/>
            <person name="Kolb S."/>
            <person name="Schloter M."/>
            <person name="Horn M.A."/>
            <person name="Augustin J."/>
        </authorList>
    </citation>
    <scope>NUCLEOTIDE SEQUENCE [LARGE SCALE GENOMIC DNA]</scope>
    <source>
        <strain evidence="9 10">S4-C24</strain>
    </source>
</reference>
<name>A0ABY3W7W5_9MICC</name>
<proteinExistence type="predicted"/>
<dbReference type="PROSITE" id="PS50850">
    <property type="entry name" value="MFS"/>
    <property type="match status" value="1"/>
</dbReference>
<dbReference type="EMBL" id="CP093326">
    <property type="protein sequence ID" value="UNK46086.1"/>
    <property type="molecule type" value="Genomic_DNA"/>
</dbReference>
<dbReference type="InterPro" id="IPR011701">
    <property type="entry name" value="MFS"/>
</dbReference>
<keyword evidence="4 7" id="KW-0812">Transmembrane</keyword>
<keyword evidence="5 7" id="KW-1133">Transmembrane helix</keyword>
<feature type="transmembrane region" description="Helical" evidence="7">
    <location>
        <begin position="386"/>
        <end position="409"/>
    </location>
</feature>
<dbReference type="Proteomes" id="UP000829069">
    <property type="component" value="Chromosome"/>
</dbReference>
<evidence type="ECO:0000256" key="6">
    <source>
        <dbReference type="ARBA" id="ARBA00023136"/>
    </source>
</evidence>
<comment type="subcellular location">
    <subcellularLocation>
        <location evidence="1">Cell membrane</location>
        <topology evidence="1">Multi-pass membrane protein</topology>
    </subcellularLocation>
</comment>
<evidence type="ECO:0000256" key="7">
    <source>
        <dbReference type="SAM" id="Phobius"/>
    </source>
</evidence>
<keyword evidence="3" id="KW-1003">Cell membrane</keyword>
<evidence type="ECO:0000256" key="2">
    <source>
        <dbReference type="ARBA" id="ARBA00022448"/>
    </source>
</evidence>
<gene>
    <name evidence="9" type="ORF">MNQ99_01515</name>
</gene>
<feature type="transmembrane region" description="Helical" evidence="7">
    <location>
        <begin position="323"/>
        <end position="342"/>
    </location>
</feature>
<sequence length="455" mass="47585">MTTSKSAERMTDYAARKERRRAQGSSFLGSVVEAYDFLLYASAAALVFPRVMFTGMDPALGTTLAFVTLLAGYLARPLGGLLFGHFGDRIGRKPMLFISVLVMGVVSLAIGLMPTNLGPVISGVILTGIRVIQGIVVGGEWSGATLMSMEHSSKRNKGFGASIAVSGGPAGSVLATLVLGIFVALPEEQFLTWGWRVPFLLSIVVVAVAVYLRYRVSESPEFKAAAPSAVKQKAPLLRVLRDSRGKILLGILVALAPLFLQVMLTSFMISHLAGRSAGLAGEGVAPAITVDALLFMITAASAVGVLTIPLVGWLSDRIGRNRMLVAGAVLGMIGVWPMMALFSTNDPFLIGLGFMLGLPVMQVSMLGVLGAFLAELFETTTRYTGLSLTFQVGAAIGGGTAPLVAQYLGQAGGGGLTLIAVYYCLLACVAAAAVLIAGRHQPIRSRETASMGTLA</sequence>
<feature type="transmembrane region" description="Helical" evidence="7">
    <location>
        <begin position="159"/>
        <end position="185"/>
    </location>
</feature>
<feature type="transmembrane region" description="Helical" evidence="7">
    <location>
        <begin position="415"/>
        <end position="437"/>
    </location>
</feature>
<dbReference type="InterPro" id="IPR020846">
    <property type="entry name" value="MFS_dom"/>
</dbReference>
<feature type="transmembrane region" description="Helical" evidence="7">
    <location>
        <begin position="292"/>
        <end position="311"/>
    </location>
</feature>
<evidence type="ECO:0000259" key="8">
    <source>
        <dbReference type="PROSITE" id="PS50850"/>
    </source>
</evidence>
<feature type="transmembrane region" description="Helical" evidence="7">
    <location>
        <begin position="26"/>
        <end position="48"/>
    </location>
</feature>